<dbReference type="PANTHER" id="PTHR43353">
    <property type="entry name" value="SUCCINATE-SEMIALDEHYDE DEHYDROGENASE, MITOCHONDRIAL"/>
    <property type="match status" value="1"/>
</dbReference>
<gene>
    <name evidence="4" type="ORF">HX89_12925</name>
</gene>
<dbReference type="FunFam" id="3.40.605.10:FF:000026">
    <property type="entry name" value="Aldehyde dehydrogenase, putative"/>
    <property type="match status" value="1"/>
</dbReference>
<sequence length="484" mass="51072">MDTKALINDVPKQLFVDGAWRDAEGGKTLEVTNPATGEVLARVADASPADGDAALAAAHAAQASWAATTPRERSELLRKAFELLIERTDDFAALMTLEMGKPFAEAKGEVAYGAEYFRWFAEEAVRINGTYLPAPAGGSRLLTMKQPVGPCLMITPWNFPLAMGTRKIGPALAAGCTMVIKPAAETPLTMLALVALLEEVGVPKGVVNVVTTSDSGGVMEPLIRDPRARKLTFTGSTAVGRKLVEQSAEQLLRVSMELGGNAPFMVFEDADVDAAVEGAMAAKMRNIGEACTAANRLYVHESVAAEFGEKFAAKMKAMTVGNGMDEGVTVGPLITGKAVKNVQRLIDGAVAAGATKVCGDEQVPSEGNFVAPTVLTNVPGDDDIVREEIFGPVAAIQTFTDEDDVIARANSTEYGLAAYFFSKDYSRALRVAEKLEYGMVGVNVGVISNPAAPFGGVKASGFGREGGFQGIDEYLETKYVGMAL</sequence>
<dbReference type="OrthoDB" id="3954161at2"/>
<proteinExistence type="inferred from homology"/>
<dbReference type="FunFam" id="3.40.309.10:FF:000004">
    <property type="entry name" value="Succinate-semialdehyde dehydrogenase I"/>
    <property type="match status" value="1"/>
</dbReference>
<evidence type="ECO:0000256" key="1">
    <source>
        <dbReference type="ARBA" id="ARBA00009986"/>
    </source>
</evidence>
<accession>A0A075JHR1</accession>
<evidence type="ECO:0000256" key="2">
    <source>
        <dbReference type="ARBA" id="ARBA00023002"/>
    </source>
</evidence>
<dbReference type="PROSITE" id="PS00687">
    <property type="entry name" value="ALDEHYDE_DEHYDR_GLU"/>
    <property type="match status" value="1"/>
</dbReference>
<dbReference type="InterPro" id="IPR016163">
    <property type="entry name" value="Ald_DH_C"/>
</dbReference>
<dbReference type="InterPro" id="IPR050740">
    <property type="entry name" value="Aldehyde_DH_Superfamily"/>
</dbReference>
<dbReference type="FunFam" id="3.40.605.10:FF:000005">
    <property type="entry name" value="Succinate-semialdehyde dehydrogenase I"/>
    <property type="match status" value="1"/>
</dbReference>
<dbReference type="Gene3D" id="3.40.309.10">
    <property type="entry name" value="Aldehyde Dehydrogenase, Chain A, domain 2"/>
    <property type="match status" value="1"/>
</dbReference>
<dbReference type="STRING" id="1274.HX89_12925"/>
<reference evidence="4 5" key="1">
    <citation type="submission" date="2014-07" db="EMBL/GenBank/DDBJ databases">
        <title>Genome Sequencing of Dermacoccus nishinomiyaensis.</title>
        <authorList>
            <person name="Hong K.W."/>
            <person name="Chan K.G."/>
        </authorList>
    </citation>
    <scope>NUCLEOTIDE SEQUENCE [LARGE SCALE GENOMIC DNA]</scope>
    <source>
        <strain evidence="4 5">M25</strain>
    </source>
</reference>
<evidence type="ECO:0000313" key="4">
    <source>
        <dbReference type="EMBL" id="AIF41681.1"/>
    </source>
</evidence>
<comment type="similarity">
    <text evidence="1 3">Belongs to the aldehyde dehydrogenase family.</text>
</comment>
<dbReference type="Gene3D" id="3.40.605.10">
    <property type="entry name" value="Aldehyde Dehydrogenase, Chain A, domain 1"/>
    <property type="match status" value="1"/>
</dbReference>
<evidence type="ECO:0000256" key="3">
    <source>
        <dbReference type="RuleBase" id="RU003345"/>
    </source>
</evidence>
<dbReference type="HOGENOM" id="CLU_005391_5_1_11"/>
<organism evidence="4 5">
    <name type="scientific">Dermacoccus nishinomiyaensis</name>
    <dbReference type="NCBI Taxonomy" id="1274"/>
    <lineage>
        <taxon>Bacteria</taxon>
        <taxon>Bacillati</taxon>
        <taxon>Actinomycetota</taxon>
        <taxon>Actinomycetes</taxon>
        <taxon>Micrococcales</taxon>
        <taxon>Dermacoccaceae</taxon>
        <taxon>Dermacoccus</taxon>
    </lineage>
</organism>
<dbReference type="AlphaFoldDB" id="A0A075JHR1"/>
<dbReference type="InterPro" id="IPR015590">
    <property type="entry name" value="Aldehyde_DH_dom"/>
</dbReference>
<dbReference type="KEGG" id="dni:HX89_12925"/>
<protein>
    <submittedName>
        <fullName evidence="4">Succinate-semialdehyde dehydrogenase</fullName>
    </submittedName>
</protein>
<dbReference type="GO" id="GO:0009450">
    <property type="term" value="P:gamma-aminobutyric acid catabolic process"/>
    <property type="evidence" value="ECO:0007669"/>
    <property type="project" value="TreeGrafter"/>
</dbReference>
<keyword evidence="2 3" id="KW-0560">Oxidoreductase</keyword>
<dbReference type="GO" id="GO:0004777">
    <property type="term" value="F:succinate-semialdehyde dehydrogenase (NAD+) activity"/>
    <property type="evidence" value="ECO:0007669"/>
    <property type="project" value="TreeGrafter"/>
</dbReference>
<keyword evidence="5" id="KW-1185">Reference proteome</keyword>
<name>A0A075JHR1_9MICO</name>
<dbReference type="CDD" id="cd07103">
    <property type="entry name" value="ALDH_F5_SSADH_GabD"/>
    <property type="match status" value="1"/>
</dbReference>
<dbReference type="GeneID" id="41841956"/>
<dbReference type="EMBL" id="CP008889">
    <property type="protein sequence ID" value="AIF41681.1"/>
    <property type="molecule type" value="Genomic_DNA"/>
</dbReference>
<dbReference type="SUPFAM" id="SSF53720">
    <property type="entry name" value="ALDH-like"/>
    <property type="match status" value="1"/>
</dbReference>
<dbReference type="InterPro" id="IPR016161">
    <property type="entry name" value="Ald_DH/histidinol_DH"/>
</dbReference>
<dbReference type="Pfam" id="PF00171">
    <property type="entry name" value="Aldedh"/>
    <property type="match status" value="1"/>
</dbReference>
<evidence type="ECO:0000313" key="5">
    <source>
        <dbReference type="Proteomes" id="UP000027986"/>
    </source>
</evidence>
<dbReference type="eggNOG" id="COG1012">
    <property type="taxonomic scope" value="Bacteria"/>
</dbReference>
<dbReference type="Proteomes" id="UP000027986">
    <property type="component" value="Chromosome"/>
</dbReference>
<dbReference type="InterPro" id="IPR029510">
    <property type="entry name" value="Ald_DH_CS_GLU"/>
</dbReference>
<dbReference type="InterPro" id="IPR016162">
    <property type="entry name" value="Ald_DH_N"/>
</dbReference>
<dbReference type="RefSeq" id="WP_006943997.1">
    <property type="nucleotide sequence ID" value="NZ_CP008889.1"/>
</dbReference>
<dbReference type="PANTHER" id="PTHR43353:SF5">
    <property type="entry name" value="SUCCINATE-SEMIALDEHYDE DEHYDROGENASE, MITOCHONDRIAL"/>
    <property type="match status" value="1"/>
</dbReference>